<dbReference type="Proteomes" id="UP001597051">
    <property type="component" value="Unassembled WGS sequence"/>
</dbReference>
<comment type="caution">
    <text evidence="1">The sequence shown here is derived from an EMBL/GenBank/DDBJ whole genome shotgun (WGS) entry which is preliminary data.</text>
</comment>
<protein>
    <submittedName>
        <fullName evidence="1">Uncharacterized protein</fullName>
    </submittedName>
</protein>
<accession>A0ABW3J407</accession>
<name>A0ABW3J407_9FLAO</name>
<keyword evidence="2" id="KW-1185">Reference proteome</keyword>
<dbReference type="RefSeq" id="WP_379758730.1">
    <property type="nucleotide sequence ID" value="NZ_JBHSYB010000065.1"/>
</dbReference>
<dbReference type="EMBL" id="JBHTIZ010000044">
    <property type="protein sequence ID" value="MFD0985182.1"/>
    <property type="molecule type" value="Genomic_DNA"/>
</dbReference>
<gene>
    <name evidence="1" type="ORF">ACFQ0S_11930</name>
</gene>
<evidence type="ECO:0000313" key="1">
    <source>
        <dbReference type="EMBL" id="MFD0985182.1"/>
    </source>
</evidence>
<organism evidence="1 2">
    <name type="scientific">Flavobacterium myungsuense</name>
    <dbReference type="NCBI Taxonomy" id="651823"/>
    <lineage>
        <taxon>Bacteria</taxon>
        <taxon>Pseudomonadati</taxon>
        <taxon>Bacteroidota</taxon>
        <taxon>Flavobacteriia</taxon>
        <taxon>Flavobacteriales</taxon>
        <taxon>Flavobacteriaceae</taxon>
        <taxon>Flavobacterium</taxon>
    </lineage>
</organism>
<evidence type="ECO:0000313" key="2">
    <source>
        <dbReference type="Proteomes" id="UP001597051"/>
    </source>
</evidence>
<reference evidence="2" key="1">
    <citation type="journal article" date="2019" name="Int. J. Syst. Evol. Microbiol.">
        <title>The Global Catalogue of Microorganisms (GCM) 10K type strain sequencing project: providing services to taxonomists for standard genome sequencing and annotation.</title>
        <authorList>
            <consortium name="The Broad Institute Genomics Platform"/>
            <consortium name="The Broad Institute Genome Sequencing Center for Infectious Disease"/>
            <person name="Wu L."/>
            <person name="Ma J."/>
        </authorList>
    </citation>
    <scope>NUCLEOTIDE SEQUENCE [LARGE SCALE GENOMIC DNA]</scope>
    <source>
        <strain evidence="2">CECT 7649</strain>
    </source>
</reference>
<proteinExistence type="predicted"/>
<sequence length="356" mass="42032">METIQLTRKELYELVWSTTLSKLTQQYAYTNDGIKKICKQFEIPMPDGSYWSKLKFNKKFKKEKLNPIFGGVDKIILTIREEGNLINVDQTPLTIRTKEIENDPKAPLTVPDKITKPDILTIQTQEFWKAAKNNRFYKDDKKITYPIRFDINNRERALRFMDTFTKLIRYRGHTFSKENIETGVLVDGIFVELDLREASKRVPAKPPYSGTELEATGEFIFKIGRYSGEKEWRDGVVKLEEILAKIVAKIEIYAQEQKKQEEASRLWRLQYDLEKKIEEEIKKRRNEEVEKFNRLVKLSEQYDKTLIIRQYIEAVQQKAINANNLTPEKQEWINWANDKADWVDPLINKPNDILDS</sequence>